<comment type="caution">
    <text evidence="2">The sequence shown here is derived from an EMBL/GenBank/DDBJ whole genome shotgun (WGS) entry which is preliminary data.</text>
</comment>
<name>A0A2B4RFP5_STYPI</name>
<reference evidence="3" key="1">
    <citation type="journal article" date="2017" name="bioRxiv">
        <title>Comparative analysis of the genomes of Stylophora pistillata and Acropora digitifera provides evidence for extensive differences between species of corals.</title>
        <authorList>
            <person name="Voolstra C.R."/>
            <person name="Li Y."/>
            <person name="Liew Y.J."/>
            <person name="Baumgarten S."/>
            <person name="Zoccola D."/>
            <person name="Flot J.-F."/>
            <person name="Tambutte S."/>
            <person name="Allemand D."/>
            <person name="Aranda M."/>
        </authorList>
    </citation>
    <scope>NUCLEOTIDE SEQUENCE [LARGE SCALE GENOMIC DNA]</scope>
</reference>
<proteinExistence type="predicted"/>
<dbReference type="EMBL" id="LSMT01000686">
    <property type="protein sequence ID" value="PFX15095.1"/>
    <property type="molecule type" value="Genomic_DNA"/>
</dbReference>
<evidence type="ECO:0000313" key="3">
    <source>
        <dbReference type="Proteomes" id="UP000225706"/>
    </source>
</evidence>
<accession>A0A2B4RFP5</accession>
<evidence type="ECO:0000259" key="1">
    <source>
        <dbReference type="Pfam" id="PF24764"/>
    </source>
</evidence>
<dbReference type="AlphaFoldDB" id="A0A2B4RFP5"/>
<organism evidence="2 3">
    <name type="scientific">Stylophora pistillata</name>
    <name type="common">Smooth cauliflower coral</name>
    <dbReference type="NCBI Taxonomy" id="50429"/>
    <lineage>
        <taxon>Eukaryota</taxon>
        <taxon>Metazoa</taxon>
        <taxon>Cnidaria</taxon>
        <taxon>Anthozoa</taxon>
        <taxon>Hexacorallia</taxon>
        <taxon>Scleractinia</taxon>
        <taxon>Astrocoeniina</taxon>
        <taxon>Pocilloporidae</taxon>
        <taxon>Stylophora</taxon>
    </lineage>
</organism>
<sequence length="166" mass="19453">MAIQSLGIHNYLRKLVENDKKSHKEVSFLLRQAHPGVNGLSERSVRRFCAQHSIRSRDRSLSKADLDAVVSSAVAEQEVFRETLLHYGLWDQVRVEHGKEFYLLLFVEERLKLYRNNNTRQPYVQTQSKQNHAVERLWVEMNCRTNYPVKRALVQMENEGVIDMEG</sequence>
<dbReference type="InterPro" id="IPR058913">
    <property type="entry name" value="Integrase_dom_put"/>
</dbReference>
<dbReference type="Proteomes" id="UP000225706">
    <property type="component" value="Unassembled WGS sequence"/>
</dbReference>
<protein>
    <recommendedName>
        <fullName evidence="1">Integrase core domain-containing protein</fullName>
    </recommendedName>
</protein>
<feature type="domain" description="Integrase core" evidence="1">
    <location>
        <begin position="78"/>
        <end position="165"/>
    </location>
</feature>
<keyword evidence="3" id="KW-1185">Reference proteome</keyword>
<dbReference type="Pfam" id="PF24764">
    <property type="entry name" value="rva_4"/>
    <property type="match status" value="1"/>
</dbReference>
<evidence type="ECO:0000313" key="2">
    <source>
        <dbReference type="EMBL" id="PFX15095.1"/>
    </source>
</evidence>
<gene>
    <name evidence="2" type="ORF">AWC38_SpisGene20701</name>
</gene>